<dbReference type="RefSeq" id="XP_022401705.1">
    <property type="nucleotide sequence ID" value="XM_022541715.1"/>
</dbReference>
<dbReference type="EMBL" id="KV878895">
    <property type="protein sequence ID" value="OJJ85007.1"/>
    <property type="molecule type" value="Genomic_DNA"/>
</dbReference>
<protein>
    <submittedName>
        <fullName evidence="2">Uncharacterized protein</fullName>
    </submittedName>
</protein>
<keyword evidence="1" id="KW-0812">Transmembrane</keyword>
<feature type="transmembrane region" description="Helical" evidence="1">
    <location>
        <begin position="12"/>
        <end position="31"/>
    </location>
</feature>
<dbReference type="VEuPathDB" id="FungiDB:ASPGLDRAFT_1409789"/>
<keyword evidence="3" id="KW-1185">Reference proteome</keyword>
<feature type="transmembrane region" description="Helical" evidence="1">
    <location>
        <begin position="43"/>
        <end position="61"/>
    </location>
</feature>
<proteinExistence type="predicted"/>
<gene>
    <name evidence="2" type="ORF">ASPGLDRAFT_1409789</name>
</gene>
<keyword evidence="1" id="KW-0472">Membrane</keyword>
<reference evidence="3" key="1">
    <citation type="journal article" date="2017" name="Genome Biol.">
        <title>Comparative genomics reveals high biological diversity and specific adaptations in the industrially and medically important fungal genus Aspergillus.</title>
        <authorList>
            <person name="de Vries R.P."/>
            <person name="Riley R."/>
            <person name="Wiebenga A."/>
            <person name="Aguilar-Osorio G."/>
            <person name="Amillis S."/>
            <person name="Uchima C.A."/>
            <person name="Anderluh G."/>
            <person name="Asadollahi M."/>
            <person name="Askin M."/>
            <person name="Barry K."/>
            <person name="Battaglia E."/>
            <person name="Bayram O."/>
            <person name="Benocci T."/>
            <person name="Braus-Stromeyer S.A."/>
            <person name="Caldana C."/>
            <person name="Canovas D."/>
            <person name="Cerqueira G.C."/>
            <person name="Chen F."/>
            <person name="Chen W."/>
            <person name="Choi C."/>
            <person name="Clum A."/>
            <person name="Dos Santos R.A."/>
            <person name="Damasio A.R."/>
            <person name="Diallinas G."/>
            <person name="Emri T."/>
            <person name="Fekete E."/>
            <person name="Flipphi M."/>
            <person name="Freyberg S."/>
            <person name="Gallo A."/>
            <person name="Gournas C."/>
            <person name="Habgood R."/>
            <person name="Hainaut M."/>
            <person name="Harispe M.L."/>
            <person name="Henrissat B."/>
            <person name="Hilden K.S."/>
            <person name="Hope R."/>
            <person name="Hossain A."/>
            <person name="Karabika E."/>
            <person name="Karaffa L."/>
            <person name="Karanyi Z."/>
            <person name="Krasevec N."/>
            <person name="Kuo A."/>
            <person name="Kusch H."/>
            <person name="LaButti K."/>
            <person name="Lagendijk E.L."/>
            <person name="Lapidus A."/>
            <person name="Levasseur A."/>
            <person name="Lindquist E."/>
            <person name="Lipzen A."/>
            <person name="Logrieco A.F."/>
            <person name="MacCabe A."/>
            <person name="Maekelae M.R."/>
            <person name="Malavazi I."/>
            <person name="Melin P."/>
            <person name="Meyer V."/>
            <person name="Mielnichuk N."/>
            <person name="Miskei M."/>
            <person name="Molnar A.P."/>
            <person name="Mule G."/>
            <person name="Ngan C.Y."/>
            <person name="Orejas M."/>
            <person name="Orosz E."/>
            <person name="Ouedraogo J.P."/>
            <person name="Overkamp K.M."/>
            <person name="Park H.-S."/>
            <person name="Perrone G."/>
            <person name="Piumi F."/>
            <person name="Punt P.J."/>
            <person name="Ram A.F."/>
            <person name="Ramon A."/>
            <person name="Rauscher S."/>
            <person name="Record E."/>
            <person name="Riano-Pachon D.M."/>
            <person name="Robert V."/>
            <person name="Roehrig J."/>
            <person name="Ruller R."/>
            <person name="Salamov A."/>
            <person name="Salih N.S."/>
            <person name="Samson R.A."/>
            <person name="Sandor E."/>
            <person name="Sanguinetti M."/>
            <person name="Schuetze T."/>
            <person name="Sepcic K."/>
            <person name="Shelest E."/>
            <person name="Sherlock G."/>
            <person name="Sophianopoulou V."/>
            <person name="Squina F.M."/>
            <person name="Sun H."/>
            <person name="Susca A."/>
            <person name="Todd R.B."/>
            <person name="Tsang A."/>
            <person name="Unkles S.E."/>
            <person name="van de Wiele N."/>
            <person name="van Rossen-Uffink D."/>
            <person name="Oliveira J.V."/>
            <person name="Vesth T.C."/>
            <person name="Visser J."/>
            <person name="Yu J.-H."/>
            <person name="Zhou M."/>
            <person name="Andersen M.R."/>
            <person name="Archer D.B."/>
            <person name="Baker S.E."/>
            <person name="Benoit I."/>
            <person name="Brakhage A.A."/>
            <person name="Braus G.H."/>
            <person name="Fischer R."/>
            <person name="Frisvad J.C."/>
            <person name="Goldman G.H."/>
            <person name="Houbraken J."/>
            <person name="Oakley B."/>
            <person name="Pocsi I."/>
            <person name="Scazzocchio C."/>
            <person name="Seiboth B."/>
            <person name="vanKuyk P.A."/>
            <person name="Wortman J."/>
            <person name="Dyer P.S."/>
            <person name="Grigoriev I.V."/>
        </authorList>
    </citation>
    <scope>NUCLEOTIDE SEQUENCE [LARGE SCALE GENOMIC DNA]</scope>
    <source>
        <strain evidence="3">CBS 516.65</strain>
    </source>
</reference>
<dbReference type="GeneID" id="34457976"/>
<evidence type="ECO:0000256" key="1">
    <source>
        <dbReference type="SAM" id="Phobius"/>
    </source>
</evidence>
<dbReference type="AlphaFoldDB" id="A0A1L9VM44"/>
<sequence>MALFKGFQSHPVSAIVVVIILCRIFVGVLCISARNRLHRSTTIVPITLAFSFLLYLTLFALP</sequence>
<keyword evidence="1" id="KW-1133">Transmembrane helix</keyword>
<organism evidence="2 3">
    <name type="scientific">Aspergillus glaucus CBS 516.65</name>
    <dbReference type="NCBI Taxonomy" id="1160497"/>
    <lineage>
        <taxon>Eukaryota</taxon>
        <taxon>Fungi</taxon>
        <taxon>Dikarya</taxon>
        <taxon>Ascomycota</taxon>
        <taxon>Pezizomycotina</taxon>
        <taxon>Eurotiomycetes</taxon>
        <taxon>Eurotiomycetidae</taxon>
        <taxon>Eurotiales</taxon>
        <taxon>Aspergillaceae</taxon>
        <taxon>Aspergillus</taxon>
        <taxon>Aspergillus subgen. Aspergillus</taxon>
    </lineage>
</organism>
<evidence type="ECO:0000313" key="3">
    <source>
        <dbReference type="Proteomes" id="UP000184300"/>
    </source>
</evidence>
<dbReference type="Proteomes" id="UP000184300">
    <property type="component" value="Unassembled WGS sequence"/>
</dbReference>
<accession>A0A1L9VM44</accession>
<evidence type="ECO:0000313" key="2">
    <source>
        <dbReference type="EMBL" id="OJJ85007.1"/>
    </source>
</evidence>
<name>A0A1L9VM44_ASPGL</name>